<sequence>MFVIGTSYRALLEVVAARCSLEYAGFVSEVAEDGALLCGVELVLPASAGSGSRSTVFFWSPVKITCYAAYEQASLQAISYLQSIYAFLVVDYSFQGLVWYRGVARAAVSVGARAARFASFLCVRSGDVSLPAEEVLTHCRLADHGDENFVIRIVGAREGDPVQYNLPTTDQLAMLVVGDFTLDTFRRDIVIEARSGQLQRISALHPAYMALQYPLLFPYGERGFQVGVVYEDTVSASSNARSKMTPQDYYCCLFHYKPDQPNPYLFLHTVEFQKRGLPHAHIIIWLLQDTAHPTPDLIDKFISAEIPDPNEDPLGYALVAEHMMHGPCGSAFPRCPCMKKGKCSKRYPKPFQEATTLTEDGFALYKRPDNGRYLAWRLLYYRRCIHVTVTPSSVCVSAASGSSVLVELTMVTDDTLAIPELIYHLTPFADLERHAGVYSHFTDVIGVLVQVSDSKVVHLRGKPNPTITRDIVLRDLSYFEIKVSLWGHRAASFTIDTIYDPNESKPIVVLLANTISVQVLHVDGSSIHLYRKQKCSTTGLLLSLHRCDSSFGARGTLVVSLMCKMQQIKHTGRFTFAIALSDQSFKSSEKSYRVLSVLTAHGRQTSVPHSVITAGASGVQTQAIGSYQQHTALEGHILEASAETEVPKDSDKQEAATSPPQTISKMVELPTQPSHHTPGASNIQTTPSDCNRAAHSAKKGLTKNPTPKNIQPAARRKLSFSGDKAPMKTIASAPGAKKQRGQKTSTSTPDDDAIVADATSDTDLPYNVPEEGVPSFVAAASDRLMRLRLSSWNTTYVLWPMEWDTDALQILACKEMRIHPNICSENTEMDKGRPALSRRPKGPGGEEEPDPDRGLNLRRAEAAAREQEQPSDGVQDPARPRN</sequence>
<name>A0AAQ3PWF3_PASNO</name>
<proteinExistence type="predicted"/>
<accession>A0AAQ3PWF3</accession>
<dbReference type="InterPro" id="IPR031657">
    <property type="entry name" value="REPA_OB_2"/>
</dbReference>
<dbReference type="PANTHER" id="PTHR45786">
    <property type="entry name" value="DNA BINDING PROTEIN-LIKE"/>
    <property type="match status" value="1"/>
</dbReference>
<dbReference type="Gene3D" id="2.40.50.140">
    <property type="entry name" value="Nucleic acid-binding proteins"/>
    <property type="match status" value="1"/>
</dbReference>
<organism evidence="4 5">
    <name type="scientific">Paspalum notatum var. saurae</name>
    <dbReference type="NCBI Taxonomy" id="547442"/>
    <lineage>
        <taxon>Eukaryota</taxon>
        <taxon>Viridiplantae</taxon>
        <taxon>Streptophyta</taxon>
        <taxon>Embryophyta</taxon>
        <taxon>Tracheophyta</taxon>
        <taxon>Spermatophyta</taxon>
        <taxon>Magnoliopsida</taxon>
        <taxon>Liliopsida</taxon>
        <taxon>Poales</taxon>
        <taxon>Poaceae</taxon>
        <taxon>PACMAD clade</taxon>
        <taxon>Panicoideae</taxon>
        <taxon>Andropogonodae</taxon>
        <taxon>Paspaleae</taxon>
        <taxon>Paspalinae</taxon>
        <taxon>Paspalum</taxon>
    </lineage>
</organism>
<feature type="compositionally biased region" description="Polar residues" evidence="2">
    <location>
        <begin position="671"/>
        <end position="689"/>
    </location>
</feature>
<reference evidence="4 5" key="1">
    <citation type="submission" date="2024-02" db="EMBL/GenBank/DDBJ databases">
        <title>High-quality chromosome-scale genome assembly of Pensacola bahiagrass (Paspalum notatum Flugge var. saurae).</title>
        <authorList>
            <person name="Vega J.M."/>
            <person name="Podio M."/>
            <person name="Orjuela J."/>
            <person name="Siena L.A."/>
            <person name="Pessino S.C."/>
            <person name="Combes M.C."/>
            <person name="Mariac C."/>
            <person name="Albertini E."/>
            <person name="Pupilli F."/>
            <person name="Ortiz J.P.A."/>
            <person name="Leblanc O."/>
        </authorList>
    </citation>
    <scope>NUCLEOTIDE SEQUENCE [LARGE SCALE GENOMIC DNA]</scope>
    <source>
        <strain evidence="4">R1</strain>
        <tissue evidence="4">Leaf</tissue>
    </source>
</reference>
<keyword evidence="5" id="KW-1185">Reference proteome</keyword>
<dbReference type="Pfam" id="PF16900">
    <property type="entry name" value="REPA_OB_2"/>
    <property type="match status" value="1"/>
</dbReference>
<evidence type="ECO:0000256" key="1">
    <source>
        <dbReference type="ARBA" id="ARBA00023125"/>
    </source>
</evidence>
<evidence type="ECO:0000313" key="5">
    <source>
        <dbReference type="Proteomes" id="UP001341281"/>
    </source>
</evidence>
<dbReference type="GO" id="GO:0003677">
    <property type="term" value="F:DNA binding"/>
    <property type="evidence" value="ECO:0007669"/>
    <property type="project" value="UniProtKB-KW"/>
</dbReference>
<feature type="region of interest" description="Disordered" evidence="2">
    <location>
        <begin position="824"/>
        <end position="882"/>
    </location>
</feature>
<dbReference type="InterPro" id="IPR012340">
    <property type="entry name" value="NA-bd_OB-fold"/>
</dbReference>
<dbReference type="SUPFAM" id="SSF50249">
    <property type="entry name" value="Nucleic acid-binding proteins"/>
    <property type="match status" value="1"/>
</dbReference>
<evidence type="ECO:0000259" key="3">
    <source>
        <dbReference type="Pfam" id="PF16900"/>
    </source>
</evidence>
<feature type="compositionally biased region" description="Basic and acidic residues" evidence="2">
    <location>
        <begin position="851"/>
        <end position="868"/>
    </location>
</feature>
<dbReference type="AlphaFoldDB" id="A0AAQ3PWF3"/>
<feature type="region of interest" description="Disordered" evidence="2">
    <location>
        <begin position="670"/>
        <end position="754"/>
    </location>
</feature>
<evidence type="ECO:0000256" key="2">
    <source>
        <dbReference type="SAM" id="MobiDB-lite"/>
    </source>
</evidence>
<protein>
    <recommendedName>
        <fullName evidence="3">Replication protein A OB domain-containing protein</fullName>
    </recommendedName>
</protein>
<dbReference type="EMBL" id="CP144745">
    <property type="protein sequence ID" value="WVZ54142.1"/>
    <property type="molecule type" value="Genomic_DNA"/>
</dbReference>
<feature type="non-terminal residue" evidence="4">
    <location>
        <position position="1"/>
    </location>
</feature>
<dbReference type="Proteomes" id="UP001341281">
    <property type="component" value="Chromosome 01"/>
</dbReference>
<keyword evidence="1" id="KW-0238">DNA-binding</keyword>
<dbReference type="PANTHER" id="PTHR45786:SF74">
    <property type="entry name" value="ATP-DEPENDENT DNA HELICASE"/>
    <property type="match status" value="1"/>
</dbReference>
<gene>
    <name evidence="4" type="ORF">U9M48_004992</name>
</gene>
<feature type="domain" description="Replication protein A OB" evidence="3">
    <location>
        <begin position="441"/>
        <end position="510"/>
    </location>
</feature>
<evidence type="ECO:0000313" key="4">
    <source>
        <dbReference type="EMBL" id="WVZ54142.1"/>
    </source>
</evidence>